<protein>
    <recommendedName>
        <fullName evidence="13">Fibronectin type-III domain-containing protein</fullName>
    </recommendedName>
</protein>
<comment type="similarity">
    <text evidence="2">Belongs to the type I cytokine receptor family. Type 2 subfamily.</text>
</comment>
<dbReference type="PROSITE" id="PS01355">
    <property type="entry name" value="HEMATOPO_REC_S_F1"/>
    <property type="match status" value="1"/>
</dbReference>
<dbReference type="Pfam" id="PF25552">
    <property type="entry name" value="LIFR_D4"/>
    <property type="match status" value="1"/>
</dbReference>
<evidence type="ECO:0000256" key="1">
    <source>
        <dbReference type="ARBA" id="ARBA00004479"/>
    </source>
</evidence>
<keyword evidence="5" id="KW-0677">Repeat</keyword>
<dbReference type="InterPro" id="IPR003531">
    <property type="entry name" value="Hempt_rcpt_S_F1_CS"/>
</dbReference>
<dbReference type="InterPro" id="IPR013783">
    <property type="entry name" value="Ig-like_fold"/>
</dbReference>
<evidence type="ECO:0000313" key="14">
    <source>
        <dbReference type="EMBL" id="KAG9342603.1"/>
    </source>
</evidence>
<dbReference type="PANTHER" id="PTHR48423">
    <property type="entry name" value="INTERLEUKIN-27 RECEPTOR SUBUNIT ALPHA"/>
    <property type="match status" value="1"/>
</dbReference>
<feature type="transmembrane region" description="Helical" evidence="11">
    <location>
        <begin position="684"/>
        <end position="706"/>
    </location>
</feature>
<evidence type="ECO:0000256" key="4">
    <source>
        <dbReference type="ARBA" id="ARBA00022729"/>
    </source>
</evidence>
<dbReference type="SUPFAM" id="SSF49265">
    <property type="entry name" value="Fibronectin type III"/>
    <property type="match status" value="3"/>
</dbReference>
<dbReference type="AlphaFoldDB" id="A0A8T2NP26"/>
<evidence type="ECO:0000256" key="6">
    <source>
        <dbReference type="ARBA" id="ARBA00022989"/>
    </source>
</evidence>
<evidence type="ECO:0000256" key="12">
    <source>
        <dbReference type="SAM" id="SignalP"/>
    </source>
</evidence>
<dbReference type="CDD" id="cd00063">
    <property type="entry name" value="FN3"/>
    <property type="match status" value="2"/>
</dbReference>
<accession>A0A8T2NP26</accession>
<feature type="compositionally biased region" description="Polar residues" evidence="10">
    <location>
        <begin position="839"/>
        <end position="848"/>
    </location>
</feature>
<dbReference type="Pfam" id="PF00041">
    <property type="entry name" value="fn3"/>
    <property type="match status" value="1"/>
</dbReference>
<dbReference type="PANTHER" id="PTHR48423:SF1">
    <property type="entry name" value="INTERLEUKIN-27 RECEPTOR SUBUNIT ALPHA"/>
    <property type="match status" value="1"/>
</dbReference>
<dbReference type="InterPro" id="IPR036116">
    <property type="entry name" value="FN3_sf"/>
</dbReference>
<evidence type="ECO:0000256" key="9">
    <source>
        <dbReference type="ARBA" id="ARBA00023180"/>
    </source>
</evidence>
<feature type="signal peptide" evidence="12">
    <location>
        <begin position="1"/>
        <end position="20"/>
    </location>
</feature>
<name>A0A8T2NP26_9TELE</name>
<dbReference type="GO" id="GO:0004896">
    <property type="term" value="F:cytokine receptor activity"/>
    <property type="evidence" value="ECO:0007669"/>
    <property type="project" value="InterPro"/>
</dbReference>
<dbReference type="Gene3D" id="2.60.40.10">
    <property type="entry name" value="Immunoglobulins"/>
    <property type="match status" value="7"/>
</dbReference>
<dbReference type="GO" id="GO:0005886">
    <property type="term" value="C:plasma membrane"/>
    <property type="evidence" value="ECO:0007669"/>
    <property type="project" value="UniProtKB-ARBA"/>
</dbReference>
<dbReference type="InterPro" id="IPR048497">
    <property type="entry name" value="LIF-R-like_Ig-like"/>
</dbReference>
<evidence type="ECO:0000259" key="13">
    <source>
        <dbReference type="PROSITE" id="PS50853"/>
    </source>
</evidence>
<reference evidence="14" key="1">
    <citation type="thesis" date="2021" institute="BYU ScholarsArchive" country="Provo, UT, USA">
        <title>Applications of and Algorithms for Genome Assembly and Genomic Analyses with an Emphasis on Marine Teleosts.</title>
        <authorList>
            <person name="Pickett B.D."/>
        </authorList>
    </citation>
    <scope>NUCLEOTIDE SEQUENCE</scope>
    <source>
        <strain evidence="14">HI-2016</strain>
    </source>
</reference>
<evidence type="ECO:0000256" key="3">
    <source>
        <dbReference type="ARBA" id="ARBA00022692"/>
    </source>
</evidence>
<evidence type="ECO:0000256" key="10">
    <source>
        <dbReference type="SAM" id="MobiDB-lite"/>
    </source>
</evidence>
<feature type="domain" description="Fibronectin type-III" evidence="13">
    <location>
        <begin position="302"/>
        <end position="396"/>
    </location>
</feature>
<evidence type="ECO:0000256" key="2">
    <source>
        <dbReference type="ARBA" id="ARBA00008921"/>
    </source>
</evidence>
<feature type="region of interest" description="Disordered" evidence="10">
    <location>
        <begin position="822"/>
        <end position="853"/>
    </location>
</feature>
<dbReference type="SMART" id="SM00060">
    <property type="entry name" value="FN3"/>
    <property type="match status" value="3"/>
</dbReference>
<dbReference type="Pfam" id="PF17971">
    <property type="entry name" value="LIFR_D2"/>
    <property type="match status" value="1"/>
</dbReference>
<sequence length="939" mass="105552">MGSWWLSALVLALMVQEDHAQDRPPLNLRVNKEKQQICLIWTDFLLSSNFTDELVFDINVLYAESNKSIHNDTVEAKPGLAGQVVWCWTSPLPLECTSHLVRIRSQHQELNIDLNIPGNDVSPPIIDVYPKKERVVVVGTCMMFCCIAKEGQKQEATYEIKKMNVTQISKRTYAFTVHTQNPSPSSGSPVECGDNGTTIWAGYPPDDHDLKCETDLKSVECSWDRGRRTNLVGKRRMTVYSMNGRNCTKANEVSQSKEVSQYKCNPELYMGEKNWTLTARNPLGSVVHTYMADLNHRIRMQPPEEVTSEVHARNATIHWSLKWKKYSDLSLLCQVELTHADHKQQVNGSGKGLSSLVLEDLQPYRYYSVRVRCATVEHFWKWSDWSSIHKFQTKEDCPKALDVWFQRKSKDKAVILWKALSDVDSNGRIKGYKVTWGGTEHDCELSQRSYVLPLGDGNADHTATVIAFNSACSSPPSKITIPRWTGDANVRASEILGNDDGFRLSLSANVGASCGYIVDWCPTYREQDYVVEWVKVPPGTTAVRSQSVFIPGSFEPGKRYTLSIYACSQGPPELLQKMEGYVKEMAPAKPVQNLKVIEEGSTVVLLWEAVPPQSQHGFIRGYNIYMNNNSHPSVNITNPDARKHIFDNMPDSSYSFTVKAYTSAGEDNGVELSIKLNHQADQPILAILLSLGSMTLLLFLIPIMYYHRRWMKEKFYPEIPKPKLPDDWSASTMLDGRTVDVTQCPCDTIHIVTNLKEESEEGLKEHSNSTMERRYYSQLNERPLQRPPNLALPVGPAHVSSISLGSCQTYITYTGLQTPAVHSGLPSTDDAQLSEDYKPQNSAASPTEPQGIRLHPILMGDSGDYKPQFSPHLLPATEMNVCLDTPTSVSSFTPLLSNDVMENSQDQSSFPSSSWYHKCLPDNYSNPTYCLTSLSTPPH</sequence>
<evidence type="ECO:0000256" key="7">
    <source>
        <dbReference type="ARBA" id="ARBA00023136"/>
    </source>
</evidence>
<evidence type="ECO:0000313" key="15">
    <source>
        <dbReference type="Proteomes" id="UP000824540"/>
    </source>
</evidence>
<feature type="domain" description="Fibronectin type-III" evidence="13">
    <location>
        <begin position="590"/>
        <end position="683"/>
    </location>
</feature>
<keyword evidence="4 12" id="KW-0732">Signal</keyword>
<keyword evidence="7 11" id="KW-0472">Membrane</keyword>
<dbReference type="PROSITE" id="PS50853">
    <property type="entry name" value="FN3"/>
    <property type="match status" value="3"/>
</dbReference>
<dbReference type="OrthoDB" id="6382334at2759"/>
<comment type="caution">
    <text evidence="14">The sequence shown here is derived from an EMBL/GenBank/DDBJ whole genome shotgun (WGS) entry which is preliminary data.</text>
</comment>
<evidence type="ECO:0000256" key="11">
    <source>
        <dbReference type="SAM" id="Phobius"/>
    </source>
</evidence>
<keyword evidence="6 11" id="KW-1133">Transmembrane helix</keyword>
<evidence type="ECO:0000256" key="8">
    <source>
        <dbReference type="ARBA" id="ARBA00023170"/>
    </source>
</evidence>
<dbReference type="InterPro" id="IPR040817">
    <property type="entry name" value="LIFR_D2"/>
</dbReference>
<keyword evidence="9" id="KW-0325">Glycoprotein</keyword>
<gene>
    <name evidence="14" type="ORF">JZ751_016038</name>
</gene>
<keyword evidence="15" id="KW-1185">Reference proteome</keyword>
<organism evidence="14 15">
    <name type="scientific">Albula glossodonta</name>
    <name type="common">roundjaw bonefish</name>
    <dbReference type="NCBI Taxonomy" id="121402"/>
    <lineage>
        <taxon>Eukaryota</taxon>
        <taxon>Metazoa</taxon>
        <taxon>Chordata</taxon>
        <taxon>Craniata</taxon>
        <taxon>Vertebrata</taxon>
        <taxon>Euteleostomi</taxon>
        <taxon>Actinopterygii</taxon>
        <taxon>Neopterygii</taxon>
        <taxon>Teleostei</taxon>
        <taxon>Albuliformes</taxon>
        <taxon>Albulidae</taxon>
        <taxon>Albula</taxon>
    </lineage>
</organism>
<feature type="domain" description="Fibronectin type-III" evidence="13">
    <location>
        <begin position="397"/>
        <end position="488"/>
    </location>
</feature>
<dbReference type="Pfam" id="PF21177">
    <property type="entry name" value="LIF-R_Ig-like"/>
    <property type="match status" value="1"/>
</dbReference>
<dbReference type="InterPro" id="IPR003961">
    <property type="entry name" value="FN3_dom"/>
</dbReference>
<feature type="chain" id="PRO_5035939785" description="Fibronectin type-III domain-containing protein" evidence="12">
    <location>
        <begin position="21"/>
        <end position="939"/>
    </location>
</feature>
<dbReference type="EMBL" id="JAFBMS010000027">
    <property type="protein sequence ID" value="KAG9342603.1"/>
    <property type="molecule type" value="Genomic_DNA"/>
</dbReference>
<dbReference type="InterPro" id="IPR052672">
    <property type="entry name" value="Type1_Cytokine_Rcpt_Type2"/>
</dbReference>
<comment type="subcellular location">
    <subcellularLocation>
        <location evidence="1">Membrane</location>
        <topology evidence="1">Single-pass type I membrane protein</topology>
    </subcellularLocation>
</comment>
<proteinExistence type="inferred from homology"/>
<dbReference type="Proteomes" id="UP000824540">
    <property type="component" value="Unassembled WGS sequence"/>
</dbReference>
<keyword evidence="3 11" id="KW-0812">Transmembrane</keyword>
<evidence type="ECO:0000256" key="5">
    <source>
        <dbReference type="ARBA" id="ARBA00022737"/>
    </source>
</evidence>
<keyword evidence="8" id="KW-0675">Receptor</keyword>